<organism evidence="4 5">
    <name type="scientific">Pseudomonas putida</name>
    <name type="common">Arthrobacter siderocapsulatus</name>
    <dbReference type="NCBI Taxonomy" id="303"/>
    <lineage>
        <taxon>Bacteria</taxon>
        <taxon>Pseudomonadati</taxon>
        <taxon>Pseudomonadota</taxon>
        <taxon>Gammaproteobacteria</taxon>
        <taxon>Pseudomonadales</taxon>
        <taxon>Pseudomonadaceae</taxon>
        <taxon>Pseudomonas</taxon>
    </lineage>
</organism>
<dbReference type="SMART" id="SM00429">
    <property type="entry name" value="IPT"/>
    <property type="match status" value="3"/>
</dbReference>
<dbReference type="SMART" id="SM00869">
    <property type="entry name" value="Autotransporter"/>
    <property type="match status" value="1"/>
</dbReference>
<proteinExistence type="predicted"/>
<dbReference type="Gene3D" id="2.60.40.3440">
    <property type="match status" value="1"/>
</dbReference>
<dbReference type="GO" id="GO:0005509">
    <property type="term" value="F:calcium ion binding"/>
    <property type="evidence" value="ECO:0007669"/>
    <property type="project" value="InterPro"/>
</dbReference>
<dbReference type="CDD" id="cd00102">
    <property type="entry name" value="IPT"/>
    <property type="match status" value="2"/>
</dbReference>
<accession>A0A9X8EFR1</accession>
<evidence type="ECO:0000256" key="1">
    <source>
        <dbReference type="SAM" id="MobiDB-lite"/>
    </source>
</evidence>
<comment type="caution">
    <text evidence="4">The sequence shown here is derived from an EMBL/GenBank/DDBJ whole genome shotgun (WGS) entry which is preliminary data.</text>
</comment>
<keyword evidence="2" id="KW-0732">Signal</keyword>
<dbReference type="RefSeq" id="WP_123753052.1">
    <property type="nucleotide sequence ID" value="NZ_RJUR01000014.1"/>
</dbReference>
<dbReference type="Pfam" id="PF01833">
    <property type="entry name" value="TIG"/>
    <property type="match status" value="3"/>
</dbReference>
<feature type="domain" description="Autotransporter" evidence="3">
    <location>
        <begin position="1477"/>
        <end position="1757"/>
    </location>
</feature>
<sequence>MNRSLIDLRHRMARSIALLGLMLVSLLLCGQASAAPTLDPASGTALPDVAVNTSMQTVTITATGGAMPIFEWYECDQDDTSMPTNCLPPGLVLETSPGSATTTLHGTPTAIGNYDFWISALDSNDVVGKARYTLKVTGATPPLTLTAVSPGSGGAIGGTSVTLTGTNFVGVTNVTFAGVPATNIIVVSPTSITATVPAHTAGPVNVTVTTASGTSTLTNGFTYLAVPTLTIATPNSGATTGGNQVFISGTGLTGTTSLTFGGTPASSFTVNSSTSITAIAPAHAAGPVNVVATTPGGSATSVNAYTYLAVPTLNTVTPNSGPIGGGTSVTLTGTGLTGASSVTFGGVSATGWTINSPTQITATIPAGNAGVVNVSVTTAAGSASLTNAFTYIAPPVAGPVSASVGHNSSANPVTLSLSGGVASSVAISTAASHGTVTASGTSVTYTPTVGFAGTDSFTYTATNSAGTSAPATATVTVGSPTISIAPASLPAGTAGIAYSTTSLAASGGNAPYAFSLASGALPSGLTLASNGTLSGTPTSSGNFSFTAKVTDAFSYTGTRSYTLTIVAGSMAITPATLPAPIYSSSYSQQLTVSGGVAPYTFSINGGSLPTGIALSSTGTLTGSPSSPGTYTFSVTAVDSSSNLTSVSQSYTLTIATPFIDITPITLPAATVGTGYSTSISASGGVAPFEYGIAFGALPAGMSLTSTGTLSGTPTTAGTFTFGVRASDTNRFTGVRPYSFVVGQQAPVAANINQTLAANSGASTISASLSGGPTTSLAVVTPPAHGTVNITGATGFTYTPTPGYAGVDSFTYTATGPGGTSAPATVNLAITPPTVVIGTTTLANATQNVPYTASISASGGTAPYSYTIVSGALPSGMTLAPTGSLAGTPTAPGTTSFTVRVTDSQSFQASQALSLTVVAQAPVVGNVSASVAANSSNNPLTLSLGSAPVTSVAVASNPQHGTAQVSGTSITYTPTAGYSGIDSFTYTATGPGGTSAAATVNVTVTPPTLVLSPASGSLPPGTVGTAYSFGLGASGGMAPYSYAIGGSLPNGLTLNTSTGVISGTPTEAANATLTVTATDANGATGSRTLSLTVVAQAPVVGNVSASVAANSRNNPLTLSLGSAPVTSVAVASNPQHGTAQVSGTRISYTPTAGYSGIDSFTYTATGPGGTSAAATVSLTITPPTLVMSPASGPLPPGTVGSAYSFGLGASGGMAPYSYAIGAGSLPNGLQLDPATGVISGTPTEAANATLTVTATDANGATGSRSITLAIAAQVVTVVSSSEALSPGAVASVDLTRGATGGPFLRARVLSLSPASAGHASLTSVAPARAARAALSGFNLRFVPAAAFAGTAVVTFSLESTSGASATGTVTFSVQARPDPSKDAEVIGLLNAQSRAADRFASTQMDNFNRRLEQLHRPTCDRNSFNANVQHGRDNLGLGSLGKALRDELEGNGKGNDDEDADDTRRKQRDTARATSGECVEEAVAYWTDGFINTGSNRARGAKDNSFVTYGLSAGVDYRLSPRAVVGIGFGYGNDRADIGEQDTRSEADALGLAAYLSVNPLSEIYIDALLGYNRIRFDSRRYVTADPSNGYAHGSRDADQLFASLTASYEYREGALSLAPYTRLNASFTKLDDFSERGGGIYGLSYEQQRQRTFTSFLGVRSGYDIQTGAGVLTPRVGLAWGHNFSHSDDYRMRYTDQTNDGVLYRLSPDPMDSNFVDLDLGLDFSLSQSWRLGFSYKTALATDERNEMFRIGLDGRF</sequence>
<dbReference type="PROSITE" id="PS51208">
    <property type="entry name" value="AUTOTRANSPORTER"/>
    <property type="match status" value="1"/>
</dbReference>
<dbReference type="InterPro" id="IPR015919">
    <property type="entry name" value="Cadherin-like_sf"/>
</dbReference>
<dbReference type="Pfam" id="PF17963">
    <property type="entry name" value="Big_9"/>
    <property type="match status" value="4"/>
</dbReference>
<evidence type="ECO:0000256" key="2">
    <source>
        <dbReference type="SAM" id="SignalP"/>
    </source>
</evidence>
<name>A0A9X8EFR1_PSEPU</name>
<dbReference type="InterPro" id="IPR036709">
    <property type="entry name" value="Autotransporte_beta_dom_sf"/>
</dbReference>
<reference evidence="4 5" key="1">
    <citation type="submission" date="2018-11" db="EMBL/GenBank/DDBJ databases">
        <title>Genomic analyses of the natural microbiome of Caenorhabditis elegans.</title>
        <authorList>
            <person name="Samuel B."/>
        </authorList>
    </citation>
    <scope>NUCLEOTIDE SEQUENCE [LARGE SCALE GENOMIC DNA]</scope>
    <source>
        <strain evidence="4 5">BIGb0473</strain>
    </source>
</reference>
<feature type="compositionally biased region" description="Basic and acidic residues" evidence="1">
    <location>
        <begin position="1461"/>
        <end position="1470"/>
    </location>
</feature>
<dbReference type="InterPro" id="IPR014756">
    <property type="entry name" value="Ig_E-set"/>
</dbReference>
<dbReference type="InterPro" id="IPR013783">
    <property type="entry name" value="Ig-like_fold"/>
</dbReference>
<dbReference type="InterPro" id="IPR002909">
    <property type="entry name" value="IPT_dom"/>
</dbReference>
<dbReference type="PANTHER" id="PTHR37494">
    <property type="entry name" value="HEMAGGLUTININ"/>
    <property type="match status" value="1"/>
</dbReference>
<feature type="chain" id="PRO_5040902661" evidence="2">
    <location>
        <begin position="35"/>
        <end position="1757"/>
    </location>
</feature>
<evidence type="ECO:0000313" key="5">
    <source>
        <dbReference type="Proteomes" id="UP000269115"/>
    </source>
</evidence>
<dbReference type="SUPFAM" id="SSF49313">
    <property type="entry name" value="Cadherin-like"/>
    <property type="match status" value="6"/>
</dbReference>
<dbReference type="SUPFAM" id="SSF81296">
    <property type="entry name" value="E set domains"/>
    <property type="match status" value="3"/>
</dbReference>
<evidence type="ECO:0000259" key="3">
    <source>
        <dbReference type="PROSITE" id="PS51208"/>
    </source>
</evidence>
<dbReference type="Gene3D" id="2.40.128.130">
    <property type="entry name" value="Autotransporter beta-domain"/>
    <property type="match status" value="1"/>
</dbReference>
<protein>
    <submittedName>
        <fullName evidence="4">Ig domain-containing protein</fullName>
    </submittedName>
</protein>
<dbReference type="InterPro" id="IPR005546">
    <property type="entry name" value="Autotransporte_beta"/>
</dbReference>
<dbReference type="GO" id="GO:0016020">
    <property type="term" value="C:membrane"/>
    <property type="evidence" value="ECO:0007669"/>
    <property type="project" value="InterPro"/>
</dbReference>
<evidence type="ECO:0000313" key="4">
    <source>
        <dbReference type="EMBL" id="ROQ48711.1"/>
    </source>
</evidence>
<dbReference type="PANTHER" id="PTHR37494:SF1">
    <property type="entry name" value="STAPHYLOCOCCUS AUREUS SURFACE PROTEIN A"/>
    <property type="match status" value="1"/>
</dbReference>
<dbReference type="Gene3D" id="2.60.40.10">
    <property type="entry name" value="Immunoglobulins"/>
    <property type="match status" value="10"/>
</dbReference>
<gene>
    <name evidence="4" type="ORF">EDF85_3012</name>
</gene>
<dbReference type="Pfam" id="PF05345">
    <property type="entry name" value="He_PIG"/>
    <property type="match status" value="6"/>
</dbReference>
<dbReference type="Gene3D" id="2.60.40.2810">
    <property type="match status" value="2"/>
</dbReference>
<dbReference type="NCBIfam" id="NF012211">
    <property type="entry name" value="tand_rpt_95"/>
    <property type="match status" value="3"/>
</dbReference>
<dbReference type="Proteomes" id="UP000269115">
    <property type="component" value="Unassembled WGS sequence"/>
</dbReference>
<dbReference type="SUPFAM" id="SSF103515">
    <property type="entry name" value="Autotransporter"/>
    <property type="match status" value="1"/>
</dbReference>
<feature type="region of interest" description="Disordered" evidence="1">
    <location>
        <begin position="1445"/>
        <end position="1472"/>
    </location>
</feature>
<dbReference type="EMBL" id="RJUR01000014">
    <property type="protein sequence ID" value="ROQ48711.1"/>
    <property type="molecule type" value="Genomic_DNA"/>
</dbReference>
<feature type="signal peptide" evidence="2">
    <location>
        <begin position="1"/>
        <end position="34"/>
    </location>
</feature>
<dbReference type="Pfam" id="PF03797">
    <property type="entry name" value="Autotransporter"/>
    <property type="match status" value="1"/>
</dbReference>